<reference evidence="1 2" key="2">
    <citation type="journal article" date="2010" name="Nucleic Acids Res.">
        <title>BeetleBase in 2010: revisions to provide comprehensive genomic information for Tribolium castaneum.</title>
        <authorList>
            <person name="Kim H.S."/>
            <person name="Murphy T."/>
            <person name="Xia J."/>
            <person name="Caragea D."/>
            <person name="Park Y."/>
            <person name="Beeman R.W."/>
            <person name="Lorenzen M.D."/>
            <person name="Butcher S."/>
            <person name="Manak J.R."/>
            <person name="Brown S.J."/>
        </authorList>
    </citation>
    <scope>NUCLEOTIDE SEQUENCE [LARGE SCALE GENOMIC DNA]</scope>
    <source>
        <strain evidence="1 2">Georgia GA2</strain>
    </source>
</reference>
<accession>D7EKP8</accession>
<evidence type="ECO:0000313" key="2">
    <source>
        <dbReference type="Proteomes" id="UP000007266"/>
    </source>
</evidence>
<dbReference type="HOGENOM" id="CLU_2052637_0_0_1"/>
<protein>
    <submittedName>
        <fullName evidence="1">Uncharacterized protein</fullName>
    </submittedName>
</protein>
<organism evidence="1 2">
    <name type="scientific">Tribolium castaneum</name>
    <name type="common">Red flour beetle</name>
    <dbReference type="NCBI Taxonomy" id="7070"/>
    <lineage>
        <taxon>Eukaryota</taxon>
        <taxon>Metazoa</taxon>
        <taxon>Ecdysozoa</taxon>
        <taxon>Arthropoda</taxon>
        <taxon>Hexapoda</taxon>
        <taxon>Insecta</taxon>
        <taxon>Pterygota</taxon>
        <taxon>Neoptera</taxon>
        <taxon>Endopterygota</taxon>
        <taxon>Coleoptera</taxon>
        <taxon>Polyphaga</taxon>
        <taxon>Cucujiformia</taxon>
        <taxon>Tenebrionidae</taxon>
        <taxon>Tenebrionidae incertae sedis</taxon>
        <taxon>Tribolium</taxon>
    </lineage>
</organism>
<dbReference type="AlphaFoldDB" id="D7EKP8"/>
<dbReference type="InParanoid" id="D7EKP8"/>
<proteinExistence type="predicted"/>
<dbReference type="Proteomes" id="UP000007266">
    <property type="component" value="Unassembled WGS sequence"/>
</dbReference>
<dbReference type="EMBL" id="KQ972048">
    <property type="protein sequence ID" value="EFA11624.2"/>
    <property type="molecule type" value="Genomic_DNA"/>
</dbReference>
<evidence type="ECO:0000313" key="1">
    <source>
        <dbReference type="EMBL" id="EFA11624.2"/>
    </source>
</evidence>
<sequence length="101" mass="11531">MSLERKASWLNPSVEKMGLERKASWLNPSKTKKLNYSSETSASVVSEKTYKHCLLFLFQAATIYRGCVTSLDQWPTPSLPALLFHIRWLGKIVSSWVEIIT</sequence>
<name>D7EKP8_TRICA</name>
<keyword evidence="2" id="KW-1185">Reference proteome</keyword>
<reference evidence="1 2" key="1">
    <citation type="journal article" date="2008" name="Nature">
        <title>The genome of the model beetle and pest Tribolium castaneum.</title>
        <authorList>
            <consortium name="Tribolium Genome Sequencing Consortium"/>
            <person name="Richards S."/>
            <person name="Gibbs R.A."/>
            <person name="Weinstock G.M."/>
            <person name="Brown S.J."/>
            <person name="Denell R."/>
            <person name="Beeman R.W."/>
            <person name="Gibbs R."/>
            <person name="Beeman R.W."/>
            <person name="Brown S.J."/>
            <person name="Bucher G."/>
            <person name="Friedrich M."/>
            <person name="Grimmelikhuijzen C.J."/>
            <person name="Klingler M."/>
            <person name="Lorenzen M."/>
            <person name="Richards S."/>
            <person name="Roth S."/>
            <person name="Schroder R."/>
            <person name="Tautz D."/>
            <person name="Zdobnov E.M."/>
            <person name="Muzny D."/>
            <person name="Gibbs R.A."/>
            <person name="Weinstock G.M."/>
            <person name="Attaway T."/>
            <person name="Bell S."/>
            <person name="Buhay C.J."/>
            <person name="Chandrabose M.N."/>
            <person name="Chavez D."/>
            <person name="Clerk-Blankenburg K.P."/>
            <person name="Cree A."/>
            <person name="Dao M."/>
            <person name="Davis C."/>
            <person name="Chacko J."/>
            <person name="Dinh H."/>
            <person name="Dugan-Rocha S."/>
            <person name="Fowler G."/>
            <person name="Garner T.T."/>
            <person name="Garnes J."/>
            <person name="Gnirke A."/>
            <person name="Hawes A."/>
            <person name="Hernandez J."/>
            <person name="Hines S."/>
            <person name="Holder M."/>
            <person name="Hume J."/>
            <person name="Jhangiani S.N."/>
            <person name="Joshi V."/>
            <person name="Khan Z.M."/>
            <person name="Jackson L."/>
            <person name="Kovar C."/>
            <person name="Kowis A."/>
            <person name="Lee S."/>
            <person name="Lewis L.R."/>
            <person name="Margolis J."/>
            <person name="Morgan M."/>
            <person name="Nazareth L.V."/>
            <person name="Nguyen N."/>
            <person name="Okwuonu G."/>
            <person name="Parker D."/>
            <person name="Richards S."/>
            <person name="Ruiz S.J."/>
            <person name="Santibanez J."/>
            <person name="Savard J."/>
            <person name="Scherer S.E."/>
            <person name="Schneider B."/>
            <person name="Sodergren E."/>
            <person name="Tautz D."/>
            <person name="Vattahil S."/>
            <person name="Villasana D."/>
            <person name="White C.S."/>
            <person name="Wright R."/>
            <person name="Park Y."/>
            <person name="Beeman R.W."/>
            <person name="Lord J."/>
            <person name="Oppert B."/>
            <person name="Lorenzen M."/>
            <person name="Brown S."/>
            <person name="Wang L."/>
            <person name="Savard J."/>
            <person name="Tautz D."/>
            <person name="Richards S."/>
            <person name="Weinstock G."/>
            <person name="Gibbs R.A."/>
            <person name="Liu Y."/>
            <person name="Worley K."/>
            <person name="Weinstock G."/>
            <person name="Elsik C.G."/>
            <person name="Reese J.T."/>
            <person name="Elhaik E."/>
            <person name="Landan G."/>
            <person name="Graur D."/>
            <person name="Arensburger P."/>
            <person name="Atkinson P."/>
            <person name="Beeman R.W."/>
            <person name="Beidler J."/>
            <person name="Brown S.J."/>
            <person name="Demuth J.P."/>
            <person name="Drury D.W."/>
            <person name="Du Y.Z."/>
            <person name="Fujiwara H."/>
            <person name="Lorenzen M."/>
            <person name="Maselli V."/>
            <person name="Osanai M."/>
            <person name="Park Y."/>
            <person name="Robertson H.M."/>
            <person name="Tu Z."/>
            <person name="Wang J.J."/>
            <person name="Wang S."/>
            <person name="Richards S."/>
            <person name="Song H."/>
            <person name="Zhang L."/>
            <person name="Sodergren E."/>
            <person name="Werner D."/>
            <person name="Stanke M."/>
            <person name="Morgenstern B."/>
            <person name="Solovyev V."/>
            <person name="Kosarev P."/>
            <person name="Brown G."/>
            <person name="Chen H.C."/>
            <person name="Ermolaeva O."/>
            <person name="Hlavina W."/>
            <person name="Kapustin Y."/>
            <person name="Kiryutin B."/>
            <person name="Kitts P."/>
            <person name="Maglott D."/>
            <person name="Pruitt K."/>
            <person name="Sapojnikov V."/>
            <person name="Souvorov A."/>
            <person name="Mackey A.J."/>
            <person name="Waterhouse R.M."/>
            <person name="Wyder S."/>
            <person name="Zdobnov E.M."/>
            <person name="Zdobnov E.M."/>
            <person name="Wyder S."/>
            <person name="Kriventseva E.V."/>
            <person name="Kadowaki T."/>
            <person name="Bork P."/>
            <person name="Aranda M."/>
            <person name="Bao R."/>
            <person name="Beermann A."/>
            <person name="Berns N."/>
            <person name="Bolognesi R."/>
            <person name="Bonneton F."/>
            <person name="Bopp D."/>
            <person name="Brown S.J."/>
            <person name="Bucher G."/>
            <person name="Butts T."/>
            <person name="Chaumot A."/>
            <person name="Denell R.E."/>
            <person name="Ferrier D.E."/>
            <person name="Friedrich M."/>
            <person name="Gordon C.M."/>
            <person name="Jindra M."/>
            <person name="Klingler M."/>
            <person name="Lan Q."/>
            <person name="Lattorff H.M."/>
            <person name="Laudet V."/>
            <person name="von Levetsow C."/>
            <person name="Liu Z."/>
            <person name="Lutz R."/>
            <person name="Lynch J.A."/>
            <person name="da Fonseca R.N."/>
            <person name="Posnien N."/>
            <person name="Reuter R."/>
            <person name="Roth S."/>
            <person name="Savard J."/>
            <person name="Schinko J.B."/>
            <person name="Schmitt C."/>
            <person name="Schoppmeier M."/>
            <person name="Schroder R."/>
            <person name="Shippy T.D."/>
            <person name="Simonnet F."/>
            <person name="Marques-Souza H."/>
            <person name="Tautz D."/>
            <person name="Tomoyasu Y."/>
            <person name="Trauner J."/>
            <person name="Van der Zee M."/>
            <person name="Vervoort M."/>
            <person name="Wittkopp N."/>
            <person name="Wimmer E.A."/>
            <person name="Yang X."/>
            <person name="Jones A.K."/>
            <person name="Sattelle D.B."/>
            <person name="Ebert P.R."/>
            <person name="Nelson D."/>
            <person name="Scott J.G."/>
            <person name="Beeman R.W."/>
            <person name="Muthukrishnan S."/>
            <person name="Kramer K.J."/>
            <person name="Arakane Y."/>
            <person name="Beeman R.W."/>
            <person name="Zhu Q."/>
            <person name="Hogenkamp D."/>
            <person name="Dixit R."/>
            <person name="Oppert B."/>
            <person name="Jiang H."/>
            <person name="Zou Z."/>
            <person name="Marshall J."/>
            <person name="Elpidina E."/>
            <person name="Vinokurov K."/>
            <person name="Oppert C."/>
            <person name="Zou Z."/>
            <person name="Evans J."/>
            <person name="Lu Z."/>
            <person name="Zhao P."/>
            <person name="Sumathipala N."/>
            <person name="Altincicek B."/>
            <person name="Vilcinskas A."/>
            <person name="Williams M."/>
            <person name="Hultmark D."/>
            <person name="Hetru C."/>
            <person name="Jiang H."/>
            <person name="Grimmelikhuijzen C.J."/>
            <person name="Hauser F."/>
            <person name="Cazzamali G."/>
            <person name="Williamson M."/>
            <person name="Park Y."/>
            <person name="Li B."/>
            <person name="Tanaka Y."/>
            <person name="Predel R."/>
            <person name="Neupert S."/>
            <person name="Schachtner J."/>
            <person name="Verleyen P."/>
            <person name="Raible F."/>
            <person name="Bork P."/>
            <person name="Friedrich M."/>
            <person name="Walden K.K."/>
            <person name="Robertson H.M."/>
            <person name="Angeli S."/>
            <person name="Foret S."/>
            <person name="Bucher G."/>
            <person name="Schuetz S."/>
            <person name="Maleszka R."/>
            <person name="Wimmer E.A."/>
            <person name="Beeman R.W."/>
            <person name="Lorenzen M."/>
            <person name="Tomoyasu Y."/>
            <person name="Miller S.C."/>
            <person name="Grossmann D."/>
            <person name="Bucher G."/>
        </authorList>
    </citation>
    <scope>NUCLEOTIDE SEQUENCE [LARGE SCALE GENOMIC DNA]</scope>
    <source>
        <strain evidence="1 2">Georgia GA2</strain>
    </source>
</reference>
<gene>
    <name evidence="1" type="primary">AUGUSTUS-3.0.2_04185</name>
    <name evidence="1" type="ORF">TcasGA2_TC004185</name>
</gene>